<protein>
    <recommendedName>
        <fullName evidence="6">Protein FAR1-RELATED SEQUENCE</fullName>
    </recommendedName>
</protein>
<name>A0A835D4H1_TETSI</name>
<dbReference type="Pfam" id="PF03101">
    <property type="entry name" value="FAR1"/>
    <property type="match status" value="1"/>
</dbReference>
<reference evidence="9 10" key="1">
    <citation type="submission" date="2020-04" db="EMBL/GenBank/DDBJ databases">
        <title>Plant Genome Project.</title>
        <authorList>
            <person name="Zhang R.-G."/>
        </authorList>
    </citation>
    <scope>NUCLEOTIDE SEQUENCE [LARGE SCALE GENOMIC DNA]</scope>
    <source>
        <strain evidence="9">YNK0</strain>
        <tissue evidence="9">Leaf</tissue>
    </source>
</reference>
<dbReference type="GO" id="GO:0006355">
    <property type="term" value="P:regulation of DNA-templated transcription"/>
    <property type="evidence" value="ECO:0007669"/>
    <property type="project" value="UniProtKB-UniRule"/>
</dbReference>
<dbReference type="InterPro" id="IPR004330">
    <property type="entry name" value="FAR1_DNA_bnd_dom"/>
</dbReference>
<keyword evidence="10" id="KW-1185">Reference proteome</keyword>
<dbReference type="PANTHER" id="PTHR31669:SF283">
    <property type="entry name" value="PROTEIN FAR1-RELATED SEQUENCE"/>
    <property type="match status" value="1"/>
</dbReference>
<dbReference type="InterPro" id="IPR018289">
    <property type="entry name" value="MULE_transposase_dom"/>
</dbReference>
<comment type="similarity">
    <text evidence="1 6">Belongs to the FHY3/FAR1 family.</text>
</comment>
<evidence type="ECO:0000256" key="7">
    <source>
        <dbReference type="SAM" id="MobiDB-lite"/>
    </source>
</evidence>
<dbReference type="SMART" id="SM00575">
    <property type="entry name" value="ZnF_PMZ"/>
    <property type="match status" value="1"/>
</dbReference>
<dbReference type="OMA" id="TECKEWE"/>
<dbReference type="InterPro" id="IPR007527">
    <property type="entry name" value="Znf_SWIM"/>
</dbReference>
<accession>A0A835D4H1</accession>
<feature type="domain" description="SWIM-type" evidence="8">
    <location>
        <begin position="539"/>
        <end position="575"/>
    </location>
</feature>
<evidence type="ECO:0000256" key="1">
    <source>
        <dbReference type="ARBA" id="ARBA00005889"/>
    </source>
</evidence>
<comment type="subcellular location">
    <subcellularLocation>
        <location evidence="6">Nucleus</location>
    </subcellularLocation>
</comment>
<proteinExistence type="inferred from homology"/>
<dbReference type="OrthoDB" id="747268at2759"/>
<dbReference type="Pfam" id="PF10551">
    <property type="entry name" value="MULE"/>
    <property type="match status" value="1"/>
</dbReference>
<dbReference type="PANTHER" id="PTHR31669">
    <property type="entry name" value="PROTEIN FAR1-RELATED SEQUENCE 10-RELATED"/>
    <property type="match status" value="1"/>
</dbReference>
<dbReference type="PROSITE" id="PS50966">
    <property type="entry name" value="ZF_SWIM"/>
    <property type="match status" value="1"/>
</dbReference>
<evidence type="ECO:0000313" key="9">
    <source>
        <dbReference type="EMBL" id="KAF8390318.1"/>
    </source>
</evidence>
<comment type="caution">
    <text evidence="9">The sequence shown here is derived from an EMBL/GenBank/DDBJ whole genome shotgun (WGS) entry which is preliminary data.</text>
</comment>
<sequence>MDVDDDHLMPSSLSEKYVSDHGEIERNKDRTPAMGMKFCSYEDAREFYNSYAFRVGFGTKIKSSWHNKKTHEKNLGLFVCCKAGSKQEKENALFRRPSKKTGCEAYMRIKLTECKEWEVIGVRLDHNHALSPLQARQCRSHRRIDAETKRRLELNCDSGIRLNKSFHSLVVDAGGHENLPFGERDVRNYVGVYKRLKIAGGDAEAMHIYFTHMQQKNSNFFYLMDLDNEGKLRNVLWADARSRAAYGYFGDVVTFDTTYLTNKYNVSFTPFVGVNHHGQSVLLGCGLLADETTESFIWMFKAWLTAMSGRPPNAIITDQCKTMQRAIVEVFPRARHRLCLWHIMKKNSDTLGGLREYKEVKKVMENVVYDSLRIADFEIGWESMIKQYSLEHNEWLTTLYEVRQQWVPVFLKDTFFAGMSTTQRSESMNSFFDGYVHAKTSLKDFVGQYDSALRDKYKEEAEADFESCYTDPFLKTRCYFEVQISELYTRAMFMKFQDEVCGMVCCSKSVVKVDGPSITYAVKERVIGKNGKMLDPKVYEVLFNTTEVEVSCICHLFEHIGILCKHSLYVLNEHVDEIPSQYILVRWRQDFKRKYDSNQCSENEQAIDPVQRYDILYSQALQIVDEGVISESSYNVVLDGLQELLKKVQKMNIDCSNHGNAGGDVDANVLSDTAQQHITECTKICDPLQAKRPGRPKKNRFQSSSERNIRKNNKNQNDVSGPPKVGKPLDTQLVVLDTQNFAGEYSTQESIKQTEQHSLTTNLRLSSQGHLGLVAPISQNFDNHYGTEVNIHPKGQIAPIYSSLDIPERMIDVQPNMQWDNQQGEGVLLADVSLKIN</sequence>
<keyword evidence="6" id="KW-0539">Nucleus</keyword>
<evidence type="ECO:0000256" key="4">
    <source>
        <dbReference type="ARBA" id="ARBA00022833"/>
    </source>
</evidence>
<organism evidence="9 10">
    <name type="scientific">Tetracentron sinense</name>
    <name type="common">Spur-leaf</name>
    <dbReference type="NCBI Taxonomy" id="13715"/>
    <lineage>
        <taxon>Eukaryota</taxon>
        <taxon>Viridiplantae</taxon>
        <taxon>Streptophyta</taxon>
        <taxon>Embryophyta</taxon>
        <taxon>Tracheophyta</taxon>
        <taxon>Spermatophyta</taxon>
        <taxon>Magnoliopsida</taxon>
        <taxon>Trochodendrales</taxon>
        <taxon>Trochodendraceae</taxon>
        <taxon>Tetracentron</taxon>
    </lineage>
</organism>
<evidence type="ECO:0000256" key="3">
    <source>
        <dbReference type="ARBA" id="ARBA00022771"/>
    </source>
</evidence>
<dbReference type="InterPro" id="IPR031052">
    <property type="entry name" value="FHY3/FAR1"/>
</dbReference>
<dbReference type="Proteomes" id="UP000655225">
    <property type="component" value="Unassembled WGS sequence"/>
</dbReference>
<evidence type="ECO:0000256" key="6">
    <source>
        <dbReference type="RuleBase" id="RU367018"/>
    </source>
</evidence>
<keyword evidence="2 6" id="KW-0479">Metal-binding</keyword>
<dbReference type="GO" id="GO:0008270">
    <property type="term" value="F:zinc ion binding"/>
    <property type="evidence" value="ECO:0007669"/>
    <property type="project" value="UniProtKB-UniRule"/>
</dbReference>
<evidence type="ECO:0000313" key="10">
    <source>
        <dbReference type="Proteomes" id="UP000655225"/>
    </source>
</evidence>
<keyword evidence="3 5" id="KW-0863">Zinc-finger</keyword>
<evidence type="ECO:0000259" key="8">
    <source>
        <dbReference type="PROSITE" id="PS50966"/>
    </source>
</evidence>
<evidence type="ECO:0000256" key="2">
    <source>
        <dbReference type="ARBA" id="ARBA00022723"/>
    </source>
</evidence>
<dbReference type="GO" id="GO:0005634">
    <property type="term" value="C:nucleus"/>
    <property type="evidence" value="ECO:0007669"/>
    <property type="project" value="UniProtKB-SubCell"/>
</dbReference>
<feature type="region of interest" description="Disordered" evidence="7">
    <location>
        <begin position="688"/>
        <end position="728"/>
    </location>
</feature>
<keyword evidence="4 6" id="KW-0862">Zinc</keyword>
<dbReference type="EMBL" id="JABCRI010000018">
    <property type="protein sequence ID" value="KAF8390318.1"/>
    <property type="molecule type" value="Genomic_DNA"/>
</dbReference>
<gene>
    <name evidence="9" type="ORF">HHK36_024843</name>
</gene>
<evidence type="ECO:0000256" key="5">
    <source>
        <dbReference type="PROSITE-ProRule" id="PRU00325"/>
    </source>
</evidence>
<dbReference type="InterPro" id="IPR006564">
    <property type="entry name" value="Znf_PMZ"/>
</dbReference>
<dbReference type="AlphaFoldDB" id="A0A835D4H1"/>
<comment type="function">
    <text evidence="6">Putative transcription activator involved in regulating light control of development.</text>
</comment>